<evidence type="ECO:0000313" key="2">
    <source>
        <dbReference type="EMBL" id="MFF5296240.1"/>
    </source>
</evidence>
<reference evidence="2 3" key="1">
    <citation type="submission" date="2024-10" db="EMBL/GenBank/DDBJ databases">
        <title>The Natural Products Discovery Center: Release of the First 8490 Sequenced Strains for Exploring Actinobacteria Biosynthetic Diversity.</title>
        <authorList>
            <person name="Kalkreuter E."/>
            <person name="Kautsar S.A."/>
            <person name="Yang D."/>
            <person name="Bader C.D."/>
            <person name="Teijaro C.N."/>
            <person name="Fluegel L."/>
            <person name="Davis C.M."/>
            <person name="Simpson J.R."/>
            <person name="Lauterbach L."/>
            <person name="Steele A.D."/>
            <person name="Gui C."/>
            <person name="Meng S."/>
            <person name="Li G."/>
            <person name="Viehrig K."/>
            <person name="Ye F."/>
            <person name="Su P."/>
            <person name="Kiefer A.F."/>
            <person name="Nichols A."/>
            <person name="Cepeda A.J."/>
            <person name="Yan W."/>
            <person name="Fan B."/>
            <person name="Jiang Y."/>
            <person name="Adhikari A."/>
            <person name="Zheng C.-J."/>
            <person name="Schuster L."/>
            <person name="Cowan T.M."/>
            <person name="Smanski M.J."/>
            <person name="Chevrette M.G."/>
            <person name="De Carvalho L.P.S."/>
            <person name="Shen B."/>
        </authorList>
    </citation>
    <scope>NUCLEOTIDE SEQUENCE [LARGE SCALE GENOMIC DNA]</scope>
    <source>
        <strain evidence="2 3">NPDC000087</strain>
    </source>
</reference>
<dbReference type="EMBL" id="JBIAZU010000008">
    <property type="protein sequence ID" value="MFF5296240.1"/>
    <property type="molecule type" value="Genomic_DNA"/>
</dbReference>
<evidence type="ECO:0000313" key="3">
    <source>
        <dbReference type="Proteomes" id="UP001602245"/>
    </source>
</evidence>
<evidence type="ECO:0000259" key="1">
    <source>
        <dbReference type="Pfam" id="PF01636"/>
    </source>
</evidence>
<name>A0ABW6WSQ7_9ACTN</name>
<proteinExistence type="predicted"/>
<comment type="caution">
    <text evidence="2">The sequence shown here is derived from an EMBL/GenBank/DDBJ whole genome shotgun (WGS) entry which is preliminary data.</text>
</comment>
<dbReference type="RefSeq" id="WP_020517014.1">
    <property type="nucleotide sequence ID" value="NZ_JBIAZU010000008.1"/>
</dbReference>
<keyword evidence="3" id="KW-1185">Reference proteome</keyword>
<feature type="domain" description="Aminoglycoside phosphotransferase" evidence="1">
    <location>
        <begin position="22"/>
        <end position="222"/>
    </location>
</feature>
<gene>
    <name evidence="2" type="ORF">ACFY35_42970</name>
</gene>
<dbReference type="InterPro" id="IPR002575">
    <property type="entry name" value="Aminoglycoside_PTrfase"/>
</dbReference>
<sequence length="290" mass="30509">MVEVVAVLECFGLSPPLVAPVPVAGGLSNELWRVQTREGVFAVKRMVVNADRPGFVASVEASFAVERRAFAAGVPMPEPVPAPSTGCALAAVGGSLFRVHRWVAGRAGAGSAREAVELLARIHAAGGPRRAPPPCPAWTPASRWGPLVAGLAERVAGQPERLLVVDSHGDLDRKNTLLGDVLVALDWDAAGPVSAVQEAVSVALDWSRGDPAVFAEAVTAYRSLSGVAVPAEPWVFGWWVAAQGGWLDYTAEHDPGEAQRTLDRLRRLATDLDAFTSPPAGGGRSGRRRQ</sequence>
<dbReference type="Pfam" id="PF01636">
    <property type="entry name" value="APH"/>
    <property type="match status" value="1"/>
</dbReference>
<protein>
    <submittedName>
        <fullName evidence="2">Aminoglycoside phosphotransferase family protein</fullName>
        <ecNumber evidence="2">2.7.1.-</ecNumber>
    </submittedName>
</protein>
<dbReference type="EC" id="2.7.1.-" evidence="2"/>
<dbReference type="GO" id="GO:0016740">
    <property type="term" value="F:transferase activity"/>
    <property type="evidence" value="ECO:0007669"/>
    <property type="project" value="UniProtKB-KW"/>
</dbReference>
<dbReference type="SUPFAM" id="SSF56112">
    <property type="entry name" value="Protein kinase-like (PK-like)"/>
    <property type="match status" value="1"/>
</dbReference>
<accession>A0ABW6WSQ7</accession>
<keyword evidence="2" id="KW-0808">Transferase</keyword>
<dbReference type="InterPro" id="IPR011009">
    <property type="entry name" value="Kinase-like_dom_sf"/>
</dbReference>
<organism evidence="2 3">
    <name type="scientific">Paractinoplanes globisporus</name>
    <dbReference type="NCBI Taxonomy" id="113565"/>
    <lineage>
        <taxon>Bacteria</taxon>
        <taxon>Bacillati</taxon>
        <taxon>Actinomycetota</taxon>
        <taxon>Actinomycetes</taxon>
        <taxon>Micromonosporales</taxon>
        <taxon>Micromonosporaceae</taxon>
        <taxon>Paractinoplanes</taxon>
    </lineage>
</organism>
<dbReference type="Proteomes" id="UP001602245">
    <property type="component" value="Unassembled WGS sequence"/>
</dbReference>